<proteinExistence type="predicted"/>
<accession>A0A822DWH4</accession>
<gene>
    <name evidence="2" type="ORF">QYT958_LOCUS43940</name>
</gene>
<protein>
    <submittedName>
        <fullName evidence="2">Uncharacterized protein</fullName>
    </submittedName>
</protein>
<dbReference type="Proteomes" id="UP000663848">
    <property type="component" value="Unassembled WGS sequence"/>
</dbReference>
<organism evidence="2 3">
    <name type="scientific">Rotaria socialis</name>
    <dbReference type="NCBI Taxonomy" id="392032"/>
    <lineage>
        <taxon>Eukaryota</taxon>
        <taxon>Metazoa</taxon>
        <taxon>Spiralia</taxon>
        <taxon>Gnathifera</taxon>
        <taxon>Rotifera</taxon>
        <taxon>Eurotatoria</taxon>
        <taxon>Bdelloidea</taxon>
        <taxon>Philodinida</taxon>
        <taxon>Philodinidae</taxon>
        <taxon>Rotaria</taxon>
    </lineage>
</organism>
<feature type="region of interest" description="Disordered" evidence="1">
    <location>
        <begin position="21"/>
        <end position="63"/>
    </location>
</feature>
<dbReference type="AlphaFoldDB" id="A0A822DWH4"/>
<evidence type="ECO:0000313" key="2">
    <source>
        <dbReference type="EMBL" id="CAF5081809.1"/>
    </source>
</evidence>
<comment type="caution">
    <text evidence="2">The sequence shown here is derived from an EMBL/GenBank/DDBJ whole genome shotgun (WGS) entry which is preliminary data.</text>
</comment>
<feature type="non-terminal residue" evidence="2">
    <location>
        <position position="63"/>
    </location>
</feature>
<evidence type="ECO:0000256" key="1">
    <source>
        <dbReference type="SAM" id="MobiDB-lite"/>
    </source>
</evidence>
<feature type="compositionally biased region" description="Polar residues" evidence="1">
    <location>
        <begin position="21"/>
        <end position="37"/>
    </location>
</feature>
<dbReference type="EMBL" id="CAJOBR010065255">
    <property type="protein sequence ID" value="CAF5081809.1"/>
    <property type="molecule type" value="Genomic_DNA"/>
</dbReference>
<evidence type="ECO:0000313" key="3">
    <source>
        <dbReference type="Proteomes" id="UP000663848"/>
    </source>
</evidence>
<reference evidence="2" key="1">
    <citation type="submission" date="2021-02" db="EMBL/GenBank/DDBJ databases">
        <authorList>
            <person name="Nowell W R."/>
        </authorList>
    </citation>
    <scope>NUCLEOTIDE SEQUENCE</scope>
</reference>
<sequence>MNRPLLSQLSDRPVNELRVNISSPPAYQQQPQKTTSIPIDEKLPPQRITSKQIHTTLNQVPKK</sequence>
<feature type="compositionally biased region" description="Polar residues" evidence="1">
    <location>
        <begin position="47"/>
        <end position="63"/>
    </location>
</feature>
<name>A0A822DWH4_9BILA</name>
<feature type="non-terminal residue" evidence="2">
    <location>
        <position position="1"/>
    </location>
</feature>